<dbReference type="Proteomes" id="UP001152320">
    <property type="component" value="Chromosome 8"/>
</dbReference>
<dbReference type="OrthoDB" id="10161642at2759"/>
<dbReference type="GO" id="GO:0010494">
    <property type="term" value="C:cytoplasmic stress granule"/>
    <property type="evidence" value="ECO:0007669"/>
    <property type="project" value="UniProtKB-SubCell"/>
</dbReference>
<dbReference type="InterPro" id="IPR029428">
    <property type="entry name" value="MCRIP"/>
</dbReference>
<accession>A0A9Q1H9H8</accession>
<sequence>MSMQSQPVPSFQQQNSRRRDNSARFHSSSDHQFSANHLEIVRMLNDDWKQTERELSEYKREKGKLVIDLASVNCT</sequence>
<keyword evidence="5" id="KW-0539">Nucleus</keyword>
<comment type="similarity">
    <text evidence="3">Belongs to the MCRIP family.</text>
</comment>
<evidence type="ECO:0000256" key="4">
    <source>
        <dbReference type="ARBA" id="ARBA00022490"/>
    </source>
</evidence>
<proteinExistence type="inferred from homology"/>
<feature type="region of interest" description="Disordered" evidence="6">
    <location>
        <begin position="1"/>
        <end position="31"/>
    </location>
</feature>
<evidence type="ECO:0000256" key="6">
    <source>
        <dbReference type="SAM" id="MobiDB-lite"/>
    </source>
</evidence>
<evidence type="ECO:0000313" key="8">
    <source>
        <dbReference type="Proteomes" id="UP001152320"/>
    </source>
</evidence>
<reference evidence="7" key="1">
    <citation type="submission" date="2021-10" db="EMBL/GenBank/DDBJ databases">
        <title>Tropical sea cucumber genome reveals ecological adaptation and Cuvierian tubules defense mechanism.</title>
        <authorList>
            <person name="Chen T."/>
        </authorList>
    </citation>
    <scope>NUCLEOTIDE SEQUENCE</scope>
    <source>
        <strain evidence="7">Nanhai2018</strain>
        <tissue evidence="7">Muscle</tissue>
    </source>
</reference>
<keyword evidence="4" id="KW-0963">Cytoplasm</keyword>
<evidence type="ECO:0000256" key="2">
    <source>
        <dbReference type="ARBA" id="ARBA00004210"/>
    </source>
</evidence>
<feature type="compositionally biased region" description="Polar residues" evidence="6">
    <location>
        <begin position="1"/>
        <end position="15"/>
    </location>
</feature>
<dbReference type="AlphaFoldDB" id="A0A9Q1H9H8"/>
<evidence type="ECO:0000256" key="1">
    <source>
        <dbReference type="ARBA" id="ARBA00004123"/>
    </source>
</evidence>
<feature type="compositionally biased region" description="Basic and acidic residues" evidence="6">
    <location>
        <begin position="17"/>
        <end position="29"/>
    </location>
</feature>
<evidence type="ECO:0000256" key="5">
    <source>
        <dbReference type="ARBA" id="ARBA00023242"/>
    </source>
</evidence>
<name>A0A9Q1H9H8_HOLLE</name>
<protein>
    <submittedName>
        <fullName evidence="7">Uncharacterized protein</fullName>
    </submittedName>
</protein>
<dbReference type="Pfam" id="PF14799">
    <property type="entry name" value="FAM195"/>
    <property type="match status" value="1"/>
</dbReference>
<gene>
    <name evidence="7" type="ORF">HOLleu_18934</name>
</gene>
<evidence type="ECO:0000313" key="7">
    <source>
        <dbReference type="EMBL" id="KAJ8037979.1"/>
    </source>
</evidence>
<keyword evidence="8" id="KW-1185">Reference proteome</keyword>
<dbReference type="GO" id="GO:0005634">
    <property type="term" value="C:nucleus"/>
    <property type="evidence" value="ECO:0007669"/>
    <property type="project" value="UniProtKB-SubCell"/>
</dbReference>
<comment type="subcellular location">
    <subcellularLocation>
        <location evidence="2">Cytoplasm</location>
        <location evidence="2">Stress granule</location>
    </subcellularLocation>
    <subcellularLocation>
        <location evidence="1">Nucleus</location>
    </subcellularLocation>
</comment>
<comment type="caution">
    <text evidence="7">The sequence shown here is derived from an EMBL/GenBank/DDBJ whole genome shotgun (WGS) entry which is preliminary data.</text>
</comment>
<organism evidence="7 8">
    <name type="scientific">Holothuria leucospilota</name>
    <name type="common">Black long sea cucumber</name>
    <name type="synonym">Mertensiothuria leucospilota</name>
    <dbReference type="NCBI Taxonomy" id="206669"/>
    <lineage>
        <taxon>Eukaryota</taxon>
        <taxon>Metazoa</taxon>
        <taxon>Echinodermata</taxon>
        <taxon>Eleutherozoa</taxon>
        <taxon>Echinozoa</taxon>
        <taxon>Holothuroidea</taxon>
        <taxon>Aspidochirotacea</taxon>
        <taxon>Aspidochirotida</taxon>
        <taxon>Holothuriidae</taxon>
        <taxon>Holothuria</taxon>
    </lineage>
</organism>
<evidence type="ECO:0000256" key="3">
    <source>
        <dbReference type="ARBA" id="ARBA00010821"/>
    </source>
</evidence>
<dbReference type="EMBL" id="JAIZAY010000008">
    <property type="protein sequence ID" value="KAJ8037979.1"/>
    <property type="molecule type" value="Genomic_DNA"/>
</dbReference>